<sequence length="551" mass="58909">MTRSWFRQAAIAVMALALGGCVVTHPGAVDSVRFASDRSFVEARTEAGVVRGVEGAGVRAFLGVPYAKAPVGDLRWRGPRPPEPWDGVRDATRLGSDCVQALGRKAILGGGGGLVVGSEDCLFVNVYGPVPDQVLDDNLSRLRPVMVWLHGGAFTIGSGANYDPSRLAAEQGRVVVTVNFRLGALGWLAHPGFDAEGDGGARNLGGNWGLMDQQAALRWVHENIGAFGGDPGDVTLFAESSGAWSACYLMASPGSEGLFHRVILQSGPCLEPQSLNAAKDQAPGGPPFAEALGCTEQGQVACLRALPAWRLARAPSLRSGINGPGSWGPVHTDATVPTSPPEAFASGRFTWVPVIVGTNTDEGRLFAVEVKDMERYQKETVWLYGADGERALERYPVGADGPAVAIAQSFTDSRFSCPAEALRRLLARHVPVHGYEFADAEAPFLLPDWISGLDMGAYHASELAYVFGTSWLFADTGRWTPEQRALSDRMMRLWAGFGHDPDFEQDWPRVNDGGGPIVVFHPEGDRVDATFHDRHHCGFWGGTALGAVEPG</sequence>
<name>A0A258HEX9_9CAUL</name>
<dbReference type="Gene3D" id="3.40.50.1820">
    <property type="entry name" value="alpha/beta hydrolase"/>
    <property type="match status" value="1"/>
</dbReference>
<feature type="domain" description="Carboxylesterase type B" evidence="2">
    <location>
        <begin position="44"/>
        <end position="530"/>
    </location>
</feature>
<dbReference type="SUPFAM" id="SSF53474">
    <property type="entry name" value="alpha/beta-Hydrolases"/>
    <property type="match status" value="1"/>
</dbReference>
<organism evidence="3 4">
    <name type="scientific">Brevundimonas subvibrioides</name>
    <dbReference type="NCBI Taxonomy" id="74313"/>
    <lineage>
        <taxon>Bacteria</taxon>
        <taxon>Pseudomonadati</taxon>
        <taxon>Pseudomonadota</taxon>
        <taxon>Alphaproteobacteria</taxon>
        <taxon>Caulobacterales</taxon>
        <taxon>Caulobacteraceae</taxon>
        <taxon>Brevundimonas</taxon>
    </lineage>
</organism>
<dbReference type="AlphaFoldDB" id="A0A258HEX9"/>
<feature type="signal peptide" evidence="1">
    <location>
        <begin position="1"/>
        <end position="19"/>
    </location>
</feature>
<evidence type="ECO:0000259" key="2">
    <source>
        <dbReference type="Pfam" id="PF00135"/>
    </source>
</evidence>
<accession>A0A258HEX9</accession>
<feature type="chain" id="PRO_5012717110" evidence="1">
    <location>
        <begin position="20"/>
        <end position="551"/>
    </location>
</feature>
<dbReference type="InterPro" id="IPR002018">
    <property type="entry name" value="CarbesteraseB"/>
</dbReference>
<dbReference type="PROSITE" id="PS51257">
    <property type="entry name" value="PROKAR_LIPOPROTEIN"/>
    <property type="match status" value="1"/>
</dbReference>
<proteinExistence type="predicted"/>
<dbReference type="EMBL" id="NCEQ01000019">
    <property type="protein sequence ID" value="OYX54882.1"/>
    <property type="molecule type" value="Genomic_DNA"/>
</dbReference>
<dbReference type="InterPro" id="IPR029058">
    <property type="entry name" value="AB_hydrolase_fold"/>
</dbReference>
<dbReference type="InterPro" id="IPR050309">
    <property type="entry name" value="Type-B_Carboxylest/Lipase"/>
</dbReference>
<protein>
    <submittedName>
        <fullName evidence="3">Carboxylesterase</fullName>
    </submittedName>
</protein>
<comment type="caution">
    <text evidence="3">The sequence shown here is derived from an EMBL/GenBank/DDBJ whole genome shotgun (WGS) entry which is preliminary data.</text>
</comment>
<evidence type="ECO:0000256" key="1">
    <source>
        <dbReference type="SAM" id="SignalP"/>
    </source>
</evidence>
<gene>
    <name evidence="3" type="ORF">B7Y86_15375</name>
</gene>
<dbReference type="Pfam" id="PF00135">
    <property type="entry name" value="COesterase"/>
    <property type="match status" value="1"/>
</dbReference>
<keyword evidence="1" id="KW-0732">Signal</keyword>
<evidence type="ECO:0000313" key="3">
    <source>
        <dbReference type="EMBL" id="OYX54882.1"/>
    </source>
</evidence>
<dbReference type="PANTHER" id="PTHR11559">
    <property type="entry name" value="CARBOXYLESTERASE"/>
    <property type="match status" value="1"/>
</dbReference>
<dbReference type="PROSITE" id="PS00941">
    <property type="entry name" value="CARBOXYLESTERASE_B_2"/>
    <property type="match status" value="1"/>
</dbReference>
<evidence type="ECO:0000313" key="4">
    <source>
        <dbReference type="Proteomes" id="UP000216147"/>
    </source>
</evidence>
<dbReference type="InterPro" id="IPR019819">
    <property type="entry name" value="Carboxylesterase_B_CS"/>
</dbReference>
<reference evidence="3 4" key="1">
    <citation type="submission" date="2017-03" db="EMBL/GenBank/DDBJ databases">
        <title>Lifting the veil on microbial sulfur biogeochemistry in mining wastewaters.</title>
        <authorList>
            <person name="Kantor R.S."/>
            <person name="Colenbrander Nelson T."/>
            <person name="Marshall S."/>
            <person name="Bennett D."/>
            <person name="Apte S."/>
            <person name="Camacho D."/>
            <person name="Thomas B.C."/>
            <person name="Warren L.A."/>
            <person name="Banfield J.F."/>
        </authorList>
    </citation>
    <scope>NUCLEOTIDE SEQUENCE [LARGE SCALE GENOMIC DNA]</scope>
    <source>
        <strain evidence="3">32-68-21</strain>
    </source>
</reference>
<dbReference type="Proteomes" id="UP000216147">
    <property type="component" value="Unassembled WGS sequence"/>
</dbReference>